<dbReference type="AlphaFoldDB" id="A0A099YBM1"/>
<dbReference type="EMBL" id="CABFNH010000029">
    <property type="protein sequence ID" value="VTZ92853.1"/>
    <property type="molecule type" value="Genomic_DNA"/>
</dbReference>
<dbReference type="Pfam" id="PF01541">
    <property type="entry name" value="GIY-YIG"/>
    <property type="match status" value="1"/>
</dbReference>
<evidence type="ECO:0000313" key="6">
    <source>
        <dbReference type="Proteomes" id="UP000365705"/>
    </source>
</evidence>
<gene>
    <name evidence="4" type="ORF">LMUP508_01805</name>
    <name evidence="3" type="ORF">LX03_05710</name>
</gene>
<feature type="domain" description="GIY-YIG" evidence="2">
    <location>
        <begin position="7"/>
        <end position="84"/>
    </location>
</feature>
<keyword evidence="3" id="KW-0540">Nuclease</keyword>
<dbReference type="PANTHER" id="PTHR34477">
    <property type="entry name" value="UPF0213 PROTEIN YHBQ"/>
    <property type="match status" value="1"/>
</dbReference>
<name>A0A099YBM1_LIMMU</name>
<proteinExistence type="inferred from homology"/>
<dbReference type="Proteomes" id="UP000365705">
    <property type="component" value="Unassembled WGS sequence"/>
</dbReference>
<sequence length="93" mass="11268">MAQISEQHYYFYILYCADHTLYGGYSTDVWRRFAMHQSGKGAKYTRPQKRHPLKLLYYEEFDNQHDALSAEWHFKHQSRAKKIAYLRAHNIKI</sequence>
<dbReference type="Proteomes" id="UP000030001">
    <property type="component" value="Unassembled WGS sequence"/>
</dbReference>
<evidence type="ECO:0000313" key="3">
    <source>
        <dbReference type="EMBL" id="KGL66807.1"/>
    </source>
</evidence>
<dbReference type="EMBL" id="JROC01000032">
    <property type="protein sequence ID" value="KGL66807.1"/>
    <property type="molecule type" value="Genomic_DNA"/>
</dbReference>
<protein>
    <submittedName>
        <fullName evidence="3">Endonuclease</fullName>
    </submittedName>
</protein>
<dbReference type="CDD" id="cd10456">
    <property type="entry name" value="GIY-YIG_UPF0213"/>
    <property type="match status" value="1"/>
</dbReference>
<evidence type="ECO:0000313" key="5">
    <source>
        <dbReference type="Proteomes" id="UP000030001"/>
    </source>
</evidence>
<dbReference type="InterPro" id="IPR050190">
    <property type="entry name" value="UPF0213_domain"/>
</dbReference>
<accession>A0A099YBM1</accession>
<dbReference type="InterPro" id="IPR035901">
    <property type="entry name" value="GIY-YIG_endonuc_sf"/>
</dbReference>
<keyword evidence="3" id="KW-0378">Hydrolase</keyword>
<dbReference type="Gene3D" id="3.40.1440.10">
    <property type="entry name" value="GIY-YIG endonuclease"/>
    <property type="match status" value="1"/>
</dbReference>
<keyword evidence="3" id="KW-0255">Endonuclease</keyword>
<reference evidence="3 5" key="1">
    <citation type="submission" date="2014-09" db="EMBL/GenBank/DDBJ databases">
        <title>Lactobacillus mucosae CRL573 Genome Sequencing.</title>
        <authorList>
            <person name="Bleckwedel J."/>
            <person name="Teran L.C."/>
            <person name="Bonacina J."/>
            <person name="Saavedra L."/>
            <person name="Mozzi F.B."/>
            <person name="Raya R.R."/>
        </authorList>
    </citation>
    <scope>NUCLEOTIDE SEQUENCE [LARGE SCALE GENOMIC DNA]</scope>
    <source>
        <strain evidence="3 5">CRL573</strain>
    </source>
</reference>
<comment type="similarity">
    <text evidence="1">Belongs to the UPF0213 family.</text>
</comment>
<reference evidence="4 6" key="2">
    <citation type="submission" date="2019-06" db="EMBL/GenBank/DDBJ databases">
        <authorList>
            <person name="Rodrigo-Torres L."/>
            <person name="Arahal R. D."/>
            <person name="Lucena T."/>
        </authorList>
    </citation>
    <scope>NUCLEOTIDE SEQUENCE [LARGE SCALE GENOMIC DNA]</scope>
    <source>
        <strain evidence="4 6">INIA P508</strain>
    </source>
</reference>
<dbReference type="RefSeq" id="WP_034540130.1">
    <property type="nucleotide sequence ID" value="NZ_CABFNH010000029.1"/>
</dbReference>
<dbReference type="InterPro" id="IPR000305">
    <property type="entry name" value="GIY-YIG_endonuc"/>
</dbReference>
<dbReference type="PROSITE" id="PS50164">
    <property type="entry name" value="GIY_YIG"/>
    <property type="match status" value="1"/>
</dbReference>
<organism evidence="3 5">
    <name type="scientific">Limosilactobacillus mucosae</name>
    <name type="common">Lactobacillus mucosae</name>
    <dbReference type="NCBI Taxonomy" id="97478"/>
    <lineage>
        <taxon>Bacteria</taxon>
        <taxon>Bacillati</taxon>
        <taxon>Bacillota</taxon>
        <taxon>Bacilli</taxon>
        <taxon>Lactobacillales</taxon>
        <taxon>Lactobacillaceae</taxon>
        <taxon>Limosilactobacillus</taxon>
    </lineage>
</organism>
<evidence type="ECO:0000259" key="2">
    <source>
        <dbReference type="PROSITE" id="PS50164"/>
    </source>
</evidence>
<dbReference type="PANTHER" id="PTHR34477:SF1">
    <property type="entry name" value="UPF0213 PROTEIN YHBQ"/>
    <property type="match status" value="1"/>
</dbReference>
<evidence type="ECO:0000256" key="1">
    <source>
        <dbReference type="ARBA" id="ARBA00007435"/>
    </source>
</evidence>
<dbReference type="GO" id="GO:0004519">
    <property type="term" value="F:endonuclease activity"/>
    <property type="evidence" value="ECO:0007669"/>
    <property type="project" value="UniProtKB-KW"/>
</dbReference>
<dbReference type="SUPFAM" id="SSF82771">
    <property type="entry name" value="GIY-YIG endonuclease"/>
    <property type="match status" value="1"/>
</dbReference>
<evidence type="ECO:0000313" key="4">
    <source>
        <dbReference type="EMBL" id="VTZ92853.1"/>
    </source>
</evidence>